<dbReference type="PANTHER" id="PTHR45776:SF2">
    <property type="entry name" value="MIP04163P"/>
    <property type="match status" value="1"/>
</dbReference>
<dbReference type="GO" id="GO:0046983">
    <property type="term" value="F:protein dimerization activity"/>
    <property type="evidence" value="ECO:0007669"/>
    <property type="project" value="InterPro"/>
</dbReference>
<evidence type="ECO:0000313" key="9">
    <source>
        <dbReference type="EMBL" id="TRY70121.1"/>
    </source>
</evidence>
<dbReference type="Gene3D" id="4.10.280.10">
    <property type="entry name" value="Helix-loop-helix DNA-binding domain"/>
    <property type="match status" value="1"/>
</dbReference>
<gene>
    <name evidence="9" type="ORF">TCAL_10011</name>
</gene>
<dbReference type="GO" id="GO:0000978">
    <property type="term" value="F:RNA polymerase II cis-regulatory region sequence-specific DNA binding"/>
    <property type="evidence" value="ECO:0007669"/>
    <property type="project" value="TreeGrafter"/>
</dbReference>
<reference evidence="9 10" key="1">
    <citation type="journal article" date="2018" name="Nat. Ecol. Evol.">
        <title>Genomic signatures of mitonuclear coevolution across populations of Tigriopus californicus.</title>
        <authorList>
            <person name="Barreto F.S."/>
            <person name="Watson E.T."/>
            <person name="Lima T.G."/>
            <person name="Willett C.S."/>
            <person name="Edmands S."/>
            <person name="Li W."/>
            <person name="Burton R.S."/>
        </authorList>
    </citation>
    <scope>NUCLEOTIDE SEQUENCE [LARGE SCALE GENOMIC DNA]</scope>
    <source>
        <strain evidence="9 10">San Diego</strain>
    </source>
</reference>
<dbReference type="InterPro" id="IPR036638">
    <property type="entry name" value="HLH_DNA-bd_sf"/>
</dbReference>
<evidence type="ECO:0000256" key="5">
    <source>
        <dbReference type="ARBA" id="ARBA00023163"/>
    </source>
</evidence>
<evidence type="ECO:0000256" key="3">
    <source>
        <dbReference type="ARBA" id="ARBA00023015"/>
    </source>
</evidence>
<comment type="similarity">
    <text evidence="2">Belongs to the MiT/TFE family.</text>
</comment>
<comment type="caution">
    <text evidence="9">The sequence shown here is derived from an EMBL/GenBank/DDBJ whole genome shotgun (WGS) entry which is preliminary data.</text>
</comment>
<dbReference type="PROSITE" id="PS50888">
    <property type="entry name" value="BHLH"/>
    <property type="match status" value="1"/>
</dbReference>
<dbReference type="Proteomes" id="UP000318571">
    <property type="component" value="Chromosome 9"/>
</dbReference>
<accession>A0A553NXF3</accession>
<dbReference type="PANTHER" id="PTHR45776">
    <property type="entry name" value="MIP04163P"/>
    <property type="match status" value="1"/>
</dbReference>
<name>A0A553NXF3_TIGCA</name>
<dbReference type="STRING" id="6832.A0A553NXF3"/>
<dbReference type="OMA" id="INMTANE"/>
<dbReference type="GO" id="GO:0000981">
    <property type="term" value="F:DNA-binding transcription factor activity, RNA polymerase II-specific"/>
    <property type="evidence" value="ECO:0007669"/>
    <property type="project" value="TreeGrafter"/>
</dbReference>
<dbReference type="SMART" id="SM00353">
    <property type="entry name" value="HLH"/>
    <property type="match status" value="1"/>
</dbReference>
<evidence type="ECO:0000259" key="8">
    <source>
        <dbReference type="PROSITE" id="PS50888"/>
    </source>
</evidence>
<sequence>MYVLESELNSDYSERSSIDEDLLLQPATGDQFLDEFLSNDASLDDGAVPDIKVIDSSINMTANEVNTNTLLDFFSQLNKSPHKTNLNGTVLERINVKEEPLSEEDLRALQKDRQKKDNHNMIERRRRFNINDRIKELGTLLPKQQDQYYDVVRDVRQNKGSILKASVDYIRKLKVDQQKRKLLEEKVRIQDIQNKRLVLKLQEYEGQMKAYGIPVQSLNEALFTVNEKAFPRNVTSVSSSSPSSSSTASQSVQTQALLLSSTSSSFIKEEPSPTHDLDSCQLSASSLQDFMDDDCEGPVSNGDPMLSSPHLSPQGVIASPASSSHYSTGNGDDSGALSPDSMELTSA</sequence>
<feature type="region of interest" description="Disordered" evidence="7">
    <location>
        <begin position="290"/>
        <end position="347"/>
    </location>
</feature>
<keyword evidence="10" id="KW-1185">Reference proteome</keyword>
<comment type="subcellular location">
    <subcellularLocation>
        <location evidence="1">Nucleus</location>
    </subcellularLocation>
</comment>
<keyword evidence="5" id="KW-0804">Transcription</keyword>
<evidence type="ECO:0000313" key="10">
    <source>
        <dbReference type="Proteomes" id="UP000318571"/>
    </source>
</evidence>
<keyword evidence="3" id="KW-0805">Transcription regulation</keyword>
<dbReference type="InterPro" id="IPR011598">
    <property type="entry name" value="bHLH_dom"/>
</dbReference>
<keyword evidence="4" id="KW-0238">DNA-binding</keyword>
<organism evidence="9 10">
    <name type="scientific">Tigriopus californicus</name>
    <name type="common">Marine copepod</name>
    <dbReference type="NCBI Taxonomy" id="6832"/>
    <lineage>
        <taxon>Eukaryota</taxon>
        <taxon>Metazoa</taxon>
        <taxon>Ecdysozoa</taxon>
        <taxon>Arthropoda</taxon>
        <taxon>Crustacea</taxon>
        <taxon>Multicrustacea</taxon>
        <taxon>Hexanauplia</taxon>
        <taxon>Copepoda</taxon>
        <taxon>Harpacticoida</taxon>
        <taxon>Harpacticidae</taxon>
        <taxon>Tigriopus</taxon>
    </lineage>
</organism>
<evidence type="ECO:0000256" key="6">
    <source>
        <dbReference type="ARBA" id="ARBA00023242"/>
    </source>
</evidence>
<evidence type="ECO:0000256" key="1">
    <source>
        <dbReference type="ARBA" id="ARBA00004123"/>
    </source>
</evidence>
<protein>
    <recommendedName>
        <fullName evidence="8">BHLH domain-containing protein</fullName>
    </recommendedName>
</protein>
<feature type="domain" description="BHLH" evidence="8">
    <location>
        <begin position="114"/>
        <end position="173"/>
    </location>
</feature>
<dbReference type="Pfam" id="PF00010">
    <property type="entry name" value="HLH"/>
    <property type="match status" value="1"/>
</dbReference>
<dbReference type="AlphaFoldDB" id="A0A553NXF3"/>
<dbReference type="SUPFAM" id="SSF47459">
    <property type="entry name" value="HLH, helix-loop-helix DNA-binding domain"/>
    <property type="match status" value="1"/>
</dbReference>
<evidence type="ECO:0000256" key="2">
    <source>
        <dbReference type="ARBA" id="ARBA00008289"/>
    </source>
</evidence>
<proteinExistence type="inferred from homology"/>
<evidence type="ECO:0000256" key="7">
    <source>
        <dbReference type="SAM" id="MobiDB-lite"/>
    </source>
</evidence>
<feature type="compositionally biased region" description="Polar residues" evidence="7">
    <location>
        <begin position="320"/>
        <end position="331"/>
    </location>
</feature>
<evidence type="ECO:0000256" key="4">
    <source>
        <dbReference type="ARBA" id="ARBA00023125"/>
    </source>
</evidence>
<dbReference type="EMBL" id="VCGU01000009">
    <property type="protein sequence ID" value="TRY70121.1"/>
    <property type="molecule type" value="Genomic_DNA"/>
</dbReference>
<dbReference type="GO" id="GO:0005634">
    <property type="term" value="C:nucleus"/>
    <property type="evidence" value="ECO:0007669"/>
    <property type="project" value="UniProtKB-SubCell"/>
</dbReference>
<keyword evidence="6" id="KW-0539">Nucleus</keyword>
<dbReference type="CDD" id="cd11397">
    <property type="entry name" value="bHLHzip_MITF_like"/>
    <property type="match status" value="1"/>
</dbReference>